<dbReference type="PANTHER" id="PTHR38038:SF1">
    <property type="entry name" value="PENICILLIN-BINDING PROTEIN ACTIVATOR LPOA"/>
    <property type="match status" value="1"/>
</dbReference>
<feature type="signal peptide" evidence="3">
    <location>
        <begin position="1"/>
        <end position="25"/>
    </location>
</feature>
<keyword evidence="4" id="KW-0449">Lipoprotein</keyword>
<dbReference type="Proteomes" id="UP001460888">
    <property type="component" value="Unassembled WGS sequence"/>
</dbReference>
<comment type="caution">
    <text evidence="4">The sequence shown here is derived from an EMBL/GenBank/DDBJ whole genome shotgun (WGS) entry which is preliminary data.</text>
</comment>
<evidence type="ECO:0000313" key="4">
    <source>
        <dbReference type="EMBL" id="MES1928304.1"/>
    </source>
</evidence>
<dbReference type="CDD" id="cd06339">
    <property type="entry name" value="PBP1_YraM_LppC_lipoprotein-like"/>
    <property type="match status" value="1"/>
</dbReference>
<feature type="region of interest" description="Disordered" evidence="2">
    <location>
        <begin position="612"/>
        <end position="633"/>
    </location>
</feature>
<keyword evidence="1" id="KW-0472">Membrane</keyword>
<feature type="region of interest" description="Disordered" evidence="2">
    <location>
        <begin position="264"/>
        <end position="285"/>
    </location>
</feature>
<evidence type="ECO:0000256" key="3">
    <source>
        <dbReference type="SAM" id="SignalP"/>
    </source>
</evidence>
<evidence type="ECO:0000256" key="1">
    <source>
        <dbReference type="ARBA" id="ARBA00023136"/>
    </source>
</evidence>
<dbReference type="InterPro" id="IPR028082">
    <property type="entry name" value="Peripla_BP_I"/>
</dbReference>
<dbReference type="SUPFAM" id="SSF53822">
    <property type="entry name" value="Periplasmic binding protein-like I"/>
    <property type="match status" value="1"/>
</dbReference>
<protein>
    <submittedName>
        <fullName evidence="4">LppC lipoprotein</fullName>
    </submittedName>
</protein>
<dbReference type="EMBL" id="APND01000001">
    <property type="protein sequence ID" value="MES1928304.1"/>
    <property type="molecule type" value="Genomic_DNA"/>
</dbReference>
<dbReference type="PROSITE" id="PS51257">
    <property type="entry name" value="PROKAR_LIPOPROTEIN"/>
    <property type="match status" value="1"/>
</dbReference>
<reference evidence="4 5" key="1">
    <citation type="submission" date="2013-03" db="EMBL/GenBank/DDBJ databases">
        <title>Salinisphaera dokdonensis CL-ES53 Genome Sequencing.</title>
        <authorList>
            <person name="Li C."/>
            <person name="Lai Q."/>
            <person name="Shao Z."/>
        </authorList>
    </citation>
    <scope>NUCLEOTIDE SEQUENCE [LARGE SCALE GENOMIC DNA]</scope>
    <source>
        <strain evidence="4 5">CL-ES53</strain>
    </source>
</reference>
<evidence type="ECO:0000256" key="2">
    <source>
        <dbReference type="SAM" id="MobiDB-lite"/>
    </source>
</evidence>
<dbReference type="PANTHER" id="PTHR38038">
    <property type="entry name" value="PENICILLIN-BINDING PROTEIN ACTIVATOR LPOA"/>
    <property type="match status" value="1"/>
</dbReference>
<accession>A0ABV2AXC9</accession>
<sequence length="633" mass="69794">MIVSRKPSLGVFALLLLALTLGGCAQQIRQANPDARPTPASSPSQAIAAGDYARAADLYMRAASNQSDPERSRRLRFEAGLAAAQAGNTTMARQILDSFTPSTLERGDRGRYELAQREISIAGLPPSQALDRLPPPSSGTAPAIAERVWEKRAQLHFEQNDLIAGIGALVQRGVWLVDDQMLRGNDSTIYDKALDAISMGQGPQSSAARDADKTTLGWLALADIGQRRWSSRNERDRALASWEERFAQHPATRAVLENRFSYRASTSPAQREPGQRAFGETPRPQSDTVALALPLTGKFENAAKAIRDGFMFAYENDDTAPSRPMIYDTNTMTATDVQRQAQSDRVGILVGPLDKPKVAEMARLDSRIPTIGLNYSDTPNQRPGFYQFALSPEDEAREVARHAADEGHRGALALVPSGGWGTRVFDAFREAFEQRGGQLINYANYEPSEPDHRDPIQSVLRNRAGADFIFVAGQPDQARLIRSQLRYYRARNLKMFTTSHAYTGTPNAGDDIDLNGVGFADMPWVVGQGDFLENRRAEAEQRYGTTAKHYKRLFAMGMDAWRLTDRIAEQGLASGDVFEGMSGVLKVNQDGTIRRYLAWAVFRSGEPQLVEMPSMNDARSDSSRAAPDPWAQR</sequence>
<keyword evidence="3" id="KW-0732">Signal</keyword>
<proteinExistence type="predicted"/>
<evidence type="ECO:0000313" key="5">
    <source>
        <dbReference type="Proteomes" id="UP001460888"/>
    </source>
</evidence>
<dbReference type="Gene3D" id="3.40.50.2300">
    <property type="match status" value="2"/>
</dbReference>
<feature type="chain" id="PRO_5045885997" evidence="3">
    <location>
        <begin position="26"/>
        <end position="633"/>
    </location>
</feature>
<gene>
    <name evidence="4" type="ORF">SADO_03575</name>
</gene>
<name>A0ABV2AXC9_9GAMM</name>
<dbReference type="InterPro" id="IPR007443">
    <property type="entry name" value="LpoA"/>
</dbReference>
<dbReference type="Pfam" id="PF04348">
    <property type="entry name" value="LppC"/>
    <property type="match status" value="1"/>
</dbReference>
<keyword evidence="5" id="KW-1185">Reference proteome</keyword>
<dbReference type="RefSeq" id="WP_353109289.1">
    <property type="nucleotide sequence ID" value="NZ_APND01000001.1"/>
</dbReference>
<organism evidence="4 5">
    <name type="scientific">Salinisphaera dokdonensis CL-ES53</name>
    <dbReference type="NCBI Taxonomy" id="1304272"/>
    <lineage>
        <taxon>Bacteria</taxon>
        <taxon>Pseudomonadati</taxon>
        <taxon>Pseudomonadota</taxon>
        <taxon>Gammaproteobacteria</taxon>
        <taxon>Salinisphaerales</taxon>
        <taxon>Salinisphaeraceae</taxon>
        <taxon>Salinisphaera</taxon>
    </lineage>
</organism>
<dbReference type="Gene3D" id="1.25.40.650">
    <property type="match status" value="1"/>
</dbReference>